<reference evidence="3 4" key="1">
    <citation type="submission" date="2021-12" db="EMBL/GenBank/DDBJ databases">
        <title>Discovery of the Pendulisporaceae a myxobacterial family with distinct sporulation behavior and unique specialized metabolism.</title>
        <authorList>
            <person name="Garcia R."/>
            <person name="Popoff A."/>
            <person name="Bader C.D."/>
            <person name="Loehr J."/>
            <person name="Walesch S."/>
            <person name="Walt C."/>
            <person name="Boldt J."/>
            <person name="Bunk B."/>
            <person name="Haeckl F.J.F.P.J."/>
            <person name="Gunesch A.P."/>
            <person name="Birkelbach J."/>
            <person name="Nuebel U."/>
            <person name="Pietschmann T."/>
            <person name="Bach T."/>
            <person name="Mueller R."/>
        </authorList>
    </citation>
    <scope>NUCLEOTIDE SEQUENCE [LARGE SCALE GENOMIC DNA]</scope>
    <source>
        <strain evidence="3 4">MSr11954</strain>
    </source>
</reference>
<dbReference type="RefSeq" id="WP_394829977.1">
    <property type="nucleotide sequence ID" value="NZ_CP089984.1"/>
</dbReference>
<evidence type="ECO:0008006" key="5">
    <source>
        <dbReference type="Google" id="ProtNLM"/>
    </source>
</evidence>
<feature type="transmembrane region" description="Helical" evidence="2">
    <location>
        <begin position="21"/>
        <end position="41"/>
    </location>
</feature>
<keyword evidence="2" id="KW-1133">Transmembrane helix</keyword>
<protein>
    <recommendedName>
        <fullName evidence="5">SGNH/GDSL hydrolase family protein</fullName>
    </recommendedName>
</protein>
<feature type="region of interest" description="Disordered" evidence="1">
    <location>
        <begin position="252"/>
        <end position="278"/>
    </location>
</feature>
<name>A0ABZ2MAD9_9BACT</name>
<gene>
    <name evidence="3" type="ORF">LZC94_19720</name>
</gene>
<evidence type="ECO:0000313" key="3">
    <source>
        <dbReference type="EMBL" id="WXB19447.1"/>
    </source>
</evidence>
<keyword evidence="2" id="KW-0812">Transmembrane</keyword>
<keyword evidence="2" id="KW-0472">Membrane</keyword>
<accession>A0ABZ2MAD9</accession>
<evidence type="ECO:0000256" key="1">
    <source>
        <dbReference type="SAM" id="MobiDB-lite"/>
    </source>
</evidence>
<organism evidence="3 4">
    <name type="scientific">Pendulispora albinea</name>
    <dbReference type="NCBI Taxonomy" id="2741071"/>
    <lineage>
        <taxon>Bacteria</taxon>
        <taxon>Pseudomonadati</taxon>
        <taxon>Myxococcota</taxon>
        <taxon>Myxococcia</taxon>
        <taxon>Myxococcales</taxon>
        <taxon>Sorangiineae</taxon>
        <taxon>Pendulisporaceae</taxon>
        <taxon>Pendulispora</taxon>
    </lineage>
</organism>
<keyword evidence="4" id="KW-1185">Reference proteome</keyword>
<dbReference type="SUPFAM" id="SSF52266">
    <property type="entry name" value="SGNH hydrolase"/>
    <property type="match status" value="1"/>
</dbReference>
<proteinExistence type="predicted"/>
<dbReference type="EMBL" id="CP089984">
    <property type="protein sequence ID" value="WXB19447.1"/>
    <property type="molecule type" value="Genomic_DNA"/>
</dbReference>
<feature type="compositionally biased region" description="Basic and acidic residues" evidence="1">
    <location>
        <begin position="253"/>
        <end position="263"/>
    </location>
</feature>
<evidence type="ECO:0000256" key="2">
    <source>
        <dbReference type="SAM" id="Phobius"/>
    </source>
</evidence>
<evidence type="ECO:0000313" key="4">
    <source>
        <dbReference type="Proteomes" id="UP001370348"/>
    </source>
</evidence>
<sequence length="383" mass="42516">MKNTAARESGLRPESERFHPLRFTLSFVGSVLALLALLAAANHALNPLVFSRGALRDVAAALVQGKHVAVYDPNLDFRGLRREHIRLMPEAPDVAIFAGSRFEVATRNTFPGRSFYNAFGHNDYFEDLFAFVGLLEEANRLPKTLVMSVRYITFEPIARRETEEWKMFAPEYQRMAERLGVPVAPFRMTFPRDHYASLLSLDVAKHGLVQSFKKTSAPFGATDKESLPDMDVIHPDGSMSFSAAHAGTFTAESARKESLGRAEKLKKKSATQPTDDDKAALGKLLDHLRSKGVQAVIAITPHHPAFWQAIAHENYGKALSQLEQTVRQLAALHDAAFVGSFDPKAAGCQERSFRDYIHLDEACLKSIFDQIPPITADKTAIKP</sequence>
<dbReference type="Proteomes" id="UP001370348">
    <property type="component" value="Chromosome"/>
</dbReference>